<comment type="similarity">
    <text evidence="1">Belongs to the short-chain dehydrogenases/reductases (SDR) family.</text>
</comment>
<evidence type="ECO:0000313" key="4">
    <source>
        <dbReference type="EMBL" id="XBM47339.1"/>
    </source>
</evidence>
<accession>A0AAU7GA00</accession>
<dbReference type="Pfam" id="PF00106">
    <property type="entry name" value="adh_short"/>
    <property type="match status" value="1"/>
</dbReference>
<dbReference type="PANTHER" id="PTHR24321:SF8">
    <property type="entry name" value="ESTRADIOL 17-BETA-DEHYDROGENASE 8-RELATED"/>
    <property type="match status" value="1"/>
</dbReference>
<dbReference type="InterPro" id="IPR023985">
    <property type="entry name" value="SDR_subfam_1"/>
</dbReference>
<sequence>MTGRVEGKVALVTGAARGQGRSHALRLAQEGADIIAVDIESQIGSVPYAMSSSEDMAETVRQIEALDRRIVATRADVRDSAALRAAVDDGVAQLGRLDIVSANAGIFSFGTLEELSDEEWNDMLAVNLTGVWHTVKAATPHLRANGGGSMILTSSTAGLLAIPNIGHYVAAKHGVVGLMKTAALELAPDNIRVNSVHPTSVDTDMIQNAATYALFAPDLPESERTKETLASRFAAMNVLPVPWVEAVDISNAVLWLASDESRYVTGLELKVDAGQTLK</sequence>
<dbReference type="EMBL" id="CP157390">
    <property type="protein sequence ID" value="XBM47339.1"/>
    <property type="molecule type" value="Genomic_DNA"/>
</dbReference>
<dbReference type="PANTHER" id="PTHR24321">
    <property type="entry name" value="DEHYDROGENASES, SHORT CHAIN"/>
    <property type="match status" value="1"/>
</dbReference>
<dbReference type="RefSeq" id="WP_348787312.1">
    <property type="nucleotide sequence ID" value="NZ_CP157390.1"/>
</dbReference>
<dbReference type="NCBIfam" id="TIGR03971">
    <property type="entry name" value="SDR_subfam_1"/>
    <property type="match status" value="1"/>
</dbReference>
<dbReference type="SUPFAM" id="SSF51735">
    <property type="entry name" value="NAD(P)-binding Rossmann-fold domains"/>
    <property type="match status" value="1"/>
</dbReference>
<dbReference type="Gene3D" id="3.40.50.720">
    <property type="entry name" value="NAD(P)-binding Rossmann-like Domain"/>
    <property type="match status" value="1"/>
</dbReference>
<dbReference type="AlphaFoldDB" id="A0AAU7GA00"/>
<dbReference type="InterPro" id="IPR002347">
    <property type="entry name" value="SDR_fam"/>
</dbReference>
<dbReference type="CDD" id="cd05233">
    <property type="entry name" value="SDR_c"/>
    <property type="match status" value="1"/>
</dbReference>
<gene>
    <name evidence="4" type="ORF">AAME72_14780</name>
</gene>
<name>A0AAU7GA00_9MICO</name>
<dbReference type="PROSITE" id="PS00061">
    <property type="entry name" value="ADH_SHORT"/>
    <property type="match status" value="1"/>
</dbReference>
<evidence type="ECO:0000256" key="1">
    <source>
        <dbReference type="ARBA" id="ARBA00006484"/>
    </source>
</evidence>
<keyword evidence="3" id="KW-0520">NAD</keyword>
<organism evidence="4">
    <name type="scientific">Leifsonia sp. NPDC080035</name>
    <dbReference type="NCBI Taxonomy" id="3143936"/>
    <lineage>
        <taxon>Bacteria</taxon>
        <taxon>Bacillati</taxon>
        <taxon>Actinomycetota</taxon>
        <taxon>Actinomycetes</taxon>
        <taxon>Micrococcales</taxon>
        <taxon>Microbacteriaceae</taxon>
        <taxon>Leifsonia</taxon>
    </lineage>
</organism>
<reference evidence="4" key="1">
    <citation type="submission" date="2024-05" db="EMBL/GenBank/DDBJ databases">
        <title>The Natural Products Discovery Center: Release of the First 8490 Sequenced Strains for Exploring Actinobacteria Biosynthetic Diversity.</title>
        <authorList>
            <person name="Kalkreuter E."/>
            <person name="Kautsar S.A."/>
            <person name="Yang D."/>
            <person name="Bader C.D."/>
            <person name="Teijaro C.N."/>
            <person name="Fluegel L."/>
            <person name="Davis C.M."/>
            <person name="Simpson J.R."/>
            <person name="Lauterbach L."/>
            <person name="Steele A.D."/>
            <person name="Gui C."/>
            <person name="Meng S."/>
            <person name="Li G."/>
            <person name="Viehrig K."/>
            <person name="Ye F."/>
            <person name="Su P."/>
            <person name="Kiefer A.F."/>
            <person name="Nichols A."/>
            <person name="Cepeda A.J."/>
            <person name="Yan W."/>
            <person name="Fan B."/>
            <person name="Jiang Y."/>
            <person name="Adhikari A."/>
            <person name="Zheng C.-J."/>
            <person name="Schuster L."/>
            <person name="Cowan T.M."/>
            <person name="Smanski M.J."/>
            <person name="Chevrette M.G."/>
            <person name="de Carvalho L.P.S."/>
            <person name="Shen B."/>
        </authorList>
    </citation>
    <scope>NUCLEOTIDE SEQUENCE</scope>
    <source>
        <strain evidence="4">NPDC080035</strain>
    </source>
</reference>
<evidence type="ECO:0000256" key="2">
    <source>
        <dbReference type="ARBA" id="ARBA00023002"/>
    </source>
</evidence>
<dbReference type="PRINTS" id="PR00081">
    <property type="entry name" value="GDHRDH"/>
</dbReference>
<dbReference type="InterPro" id="IPR020904">
    <property type="entry name" value="Sc_DH/Rdtase_CS"/>
</dbReference>
<dbReference type="NCBIfam" id="NF009467">
    <property type="entry name" value="PRK12826.1-3"/>
    <property type="match status" value="1"/>
</dbReference>
<dbReference type="FunFam" id="3.40.50.720:FF:000084">
    <property type="entry name" value="Short-chain dehydrogenase reductase"/>
    <property type="match status" value="1"/>
</dbReference>
<keyword evidence="2" id="KW-0560">Oxidoreductase</keyword>
<protein>
    <submittedName>
        <fullName evidence="4">Mycofactocin-coupled SDR family oxidoreductase</fullName>
    </submittedName>
</protein>
<proteinExistence type="inferred from homology"/>
<evidence type="ECO:0000256" key="3">
    <source>
        <dbReference type="ARBA" id="ARBA00023027"/>
    </source>
</evidence>
<dbReference type="InterPro" id="IPR036291">
    <property type="entry name" value="NAD(P)-bd_dom_sf"/>
</dbReference>
<dbReference type="GO" id="GO:0016491">
    <property type="term" value="F:oxidoreductase activity"/>
    <property type="evidence" value="ECO:0007669"/>
    <property type="project" value="UniProtKB-KW"/>
</dbReference>